<comment type="caution">
    <text evidence="3">The sequence shown here is derived from an EMBL/GenBank/DDBJ whole genome shotgun (WGS) entry which is preliminary data.</text>
</comment>
<evidence type="ECO:0000313" key="4">
    <source>
        <dbReference type="Proteomes" id="UP001176940"/>
    </source>
</evidence>
<keyword evidence="1" id="KW-1015">Disulfide bond</keyword>
<sequence length="211" mass="24456">MGHWLVFQQDNDLKHTARTTKEWLCKKHFKVLEWPSQSPVQNTKENLWRELNLNIVQRQPRNLKDLEEICMEEWAKVPAAVCANLFKNYRKLLTSGEFFEQSQRTPPPFSPQPLSVPDDHNLMAYFAVSDYLFNTAVFVYQSAGKLIFNVTDDMIPKDFPVRLNTSSFGKMIPQISKMYPDMLMKLKISSPSAPFLTMKPENVTISPVLDI</sequence>
<reference evidence="3" key="1">
    <citation type="submission" date="2023-07" db="EMBL/GenBank/DDBJ databases">
        <authorList>
            <person name="Stuckert A."/>
        </authorList>
    </citation>
    <scope>NUCLEOTIDE SEQUENCE</scope>
</reference>
<comment type="function">
    <text evidence="1">The cytotoxic action of BPI is limited to many species of Gram-negative bacteria; this specificity may be explained by a strong affinity of the very basic N-terminal half for the negatively charged lipopolysaccharides that are unique to the Gram-negative bacterial outer envelope.</text>
</comment>
<dbReference type="Proteomes" id="UP001176940">
    <property type="component" value="Unassembled WGS sequence"/>
</dbReference>
<keyword evidence="1" id="KW-0391">Immunity</keyword>
<comment type="subunit">
    <text evidence="1">Monomer. Homodimer; disulfide-linked.</text>
</comment>
<dbReference type="InterPro" id="IPR032942">
    <property type="entry name" value="BPI/LBP/Plunc"/>
</dbReference>
<evidence type="ECO:0000259" key="2">
    <source>
        <dbReference type="Pfam" id="PF02886"/>
    </source>
</evidence>
<dbReference type="Pfam" id="PF02886">
    <property type="entry name" value="LBP_BPI_CETP_C"/>
    <property type="match status" value="1"/>
</dbReference>
<keyword evidence="1" id="KW-0964">Secreted</keyword>
<comment type="subcellular location">
    <subcellularLocation>
        <location evidence="1">Secreted</location>
    </subcellularLocation>
</comment>
<dbReference type="EMBL" id="CAUEEQ010025810">
    <property type="protein sequence ID" value="CAJ0946779.1"/>
    <property type="molecule type" value="Genomic_DNA"/>
</dbReference>
<dbReference type="InterPro" id="IPR017943">
    <property type="entry name" value="Bactericidal_perm-incr_a/b_dom"/>
</dbReference>
<keyword evidence="1" id="KW-0732">Signal</keyword>
<dbReference type="PANTHER" id="PTHR10504:SF84">
    <property type="entry name" value="BACTERICIDAL PERMEABILITY-INCREASING PROTEIN"/>
    <property type="match status" value="1"/>
</dbReference>
<keyword evidence="1" id="KW-0044">Antibiotic</keyword>
<evidence type="ECO:0000313" key="3">
    <source>
        <dbReference type="EMBL" id="CAJ0946779.1"/>
    </source>
</evidence>
<keyword evidence="4" id="KW-1185">Reference proteome</keyword>
<dbReference type="SUPFAM" id="SSF55394">
    <property type="entry name" value="Bactericidal permeability-increasing protein, BPI"/>
    <property type="match status" value="1"/>
</dbReference>
<feature type="domain" description="Lipid-binding serum glycoprotein C-terminal" evidence="2">
    <location>
        <begin position="95"/>
        <end position="211"/>
    </location>
</feature>
<dbReference type="PANTHER" id="PTHR10504">
    <property type="entry name" value="BACTERICIDAL PERMEABILITY-INCREASING BPI PROTEIN-RELATED"/>
    <property type="match status" value="1"/>
</dbReference>
<keyword evidence="1" id="KW-0325">Glycoprotein</keyword>
<keyword evidence="1" id="KW-0929">Antimicrobial</keyword>
<comment type="domain">
    <text evidence="1">The N-terminal region may be exposed to the interior of the granule, whereas the C-terminal portion may be embedded in the membrane. During phagocytosis and degranulation, proteases may be released and activated and cleave BPI at the junction of the N- and C-terminal portions of the molecule, providing controlled release of the N-terminal antibacterial fragment when bacteria are ingested.</text>
</comment>
<comment type="domain">
    <text evidence="1">The N- and C-terminal barrels adopt an identical fold despite having only 13% of conserved residues.</text>
</comment>
<accession>A0ABN9LQC3</accession>
<proteinExistence type="predicted"/>
<protein>
    <recommendedName>
        <fullName evidence="1">Bactericidal permeability-increasing protein</fullName>
        <shortName evidence="1">BPI</shortName>
    </recommendedName>
</protein>
<dbReference type="Gene3D" id="3.15.20.10">
    <property type="entry name" value="Bactericidal permeability-increasing protein, domain 2"/>
    <property type="match status" value="1"/>
</dbReference>
<gene>
    <name evidence="3" type="ORF">RIMI_LOCUS11420090</name>
</gene>
<keyword evidence="1" id="KW-0399">Innate immunity</keyword>
<dbReference type="InterPro" id="IPR001124">
    <property type="entry name" value="Lipid-bd_serum_glycop_C"/>
</dbReference>
<name>A0ABN9LQC3_9NEOB</name>
<evidence type="ECO:0000256" key="1">
    <source>
        <dbReference type="RuleBase" id="RU369039"/>
    </source>
</evidence>
<organism evidence="3 4">
    <name type="scientific">Ranitomeya imitator</name>
    <name type="common">mimic poison frog</name>
    <dbReference type="NCBI Taxonomy" id="111125"/>
    <lineage>
        <taxon>Eukaryota</taxon>
        <taxon>Metazoa</taxon>
        <taxon>Chordata</taxon>
        <taxon>Craniata</taxon>
        <taxon>Vertebrata</taxon>
        <taxon>Euteleostomi</taxon>
        <taxon>Amphibia</taxon>
        <taxon>Batrachia</taxon>
        <taxon>Anura</taxon>
        <taxon>Neobatrachia</taxon>
        <taxon>Hyloidea</taxon>
        <taxon>Dendrobatidae</taxon>
        <taxon>Dendrobatinae</taxon>
        <taxon>Ranitomeya</taxon>
    </lineage>
</organism>